<evidence type="ECO:0000259" key="4">
    <source>
        <dbReference type="PROSITE" id="PS50977"/>
    </source>
</evidence>
<dbReference type="PROSITE" id="PS50977">
    <property type="entry name" value="HTH_TETR_2"/>
    <property type="match status" value="1"/>
</dbReference>
<accession>A0A418YEI5</accession>
<evidence type="ECO:0000313" key="5">
    <source>
        <dbReference type="EMBL" id="RJG47570.1"/>
    </source>
</evidence>
<dbReference type="PRINTS" id="PR00455">
    <property type="entry name" value="HTHTETR"/>
</dbReference>
<evidence type="ECO:0000256" key="3">
    <source>
        <dbReference type="SAM" id="MobiDB-lite"/>
    </source>
</evidence>
<dbReference type="EMBL" id="QZCH01000012">
    <property type="protein sequence ID" value="RJG47570.1"/>
    <property type="molecule type" value="Genomic_DNA"/>
</dbReference>
<keyword evidence="1 2" id="KW-0238">DNA-binding</keyword>
<evidence type="ECO:0000256" key="1">
    <source>
        <dbReference type="ARBA" id="ARBA00023125"/>
    </source>
</evidence>
<organism evidence="5 6">
    <name type="scientific">Motilimonas pumila</name>
    <dbReference type="NCBI Taxonomy" id="2303987"/>
    <lineage>
        <taxon>Bacteria</taxon>
        <taxon>Pseudomonadati</taxon>
        <taxon>Pseudomonadota</taxon>
        <taxon>Gammaproteobacteria</taxon>
        <taxon>Alteromonadales</taxon>
        <taxon>Alteromonadales genera incertae sedis</taxon>
        <taxon>Motilimonas</taxon>
    </lineage>
</organism>
<protein>
    <submittedName>
        <fullName evidence="5">TetR/AcrR family transcriptional regulator</fullName>
    </submittedName>
</protein>
<name>A0A418YEI5_9GAMM</name>
<dbReference type="SUPFAM" id="SSF46689">
    <property type="entry name" value="Homeodomain-like"/>
    <property type="match status" value="1"/>
</dbReference>
<dbReference type="OrthoDB" id="9151800at2"/>
<reference evidence="5 6" key="2">
    <citation type="submission" date="2019-01" db="EMBL/GenBank/DDBJ databases">
        <title>Motilimonas pumilus sp. nov., isolated from the gut of sea cucumber (Apostichopus japonicus).</title>
        <authorList>
            <person name="Wang F.-Q."/>
            <person name="Ren L.-H."/>
            <person name="Lin Y.-W."/>
            <person name="Sun G.-H."/>
            <person name="Du Z.-J."/>
            <person name="Zhao J.-X."/>
            <person name="Liu X.-J."/>
            <person name="Liu L.-J."/>
        </authorList>
    </citation>
    <scope>NUCLEOTIDE SEQUENCE [LARGE SCALE GENOMIC DNA]</scope>
    <source>
        <strain evidence="5 6">PLHSC7-2</strain>
    </source>
</reference>
<feature type="DNA-binding region" description="H-T-H motif" evidence="2">
    <location>
        <begin position="43"/>
        <end position="62"/>
    </location>
</feature>
<feature type="region of interest" description="Disordered" evidence="3">
    <location>
        <begin position="1"/>
        <end position="23"/>
    </location>
</feature>
<dbReference type="RefSeq" id="WP_119910723.1">
    <property type="nucleotide sequence ID" value="NZ_QZCH01000012.1"/>
</dbReference>
<evidence type="ECO:0000313" key="6">
    <source>
        <dbReference type="Proteomes" id="UP000283255"/>
    </source>
</evidence>
<comment type="caution">
    <text evidence="5">The sequence shown here is derived from an EMBL/GenBank/DDBJ whole genome shotgun (WGS) entry which is preliminary data.</text>
</comment>
<reference evidence="5 6" key="1">
    <citation type="submission" date="2018-09" db="EMBL/GenBank/DDBJ databases">
        <authorList>
            <person name="Wang F."/>
        </authorList>
    </citation>
    <scope>NUCLEOTIDE SEQUENCE [LARGE SCALE GENOMIC DNA]</scope>
    <source>
        <strain evidence="5 6">PLHSC7-2</strain>
    </source>
</reference>
<proteinExistence type="predicted"/>
<dbReference type="Pfam" id="PF00440">
    <property type="entry name" value="TetR_N"/>
    <property type="match status" value="1"/>
</dbReference>
<dbReference type="GO" id="GO:0003677">
    <property type="term" value="F:DNA binding"/>
    <property type="evidence" value="ECO:0007669"/>
    <property type="project" value="UniProtKB-UniRule"/>
</dbReference>
<dbReference type="InterPro" id="IPR050109">
    <property type="entry name" value="HTH-type_TetR-like_transc_reg"/>
</dbReference>
<feature type="domain" description="HTH tetR-type" evidence="4">
    <location>
        <begin position="20"/>
        <end position="80"/>
    </location>
</feature>
<dbReference type="Proteomes" id="UP000283255">
    <property type="component" value="Unassembled WGS sequence"/>
</dbReference>
<sequence length="217" mass="24814">MTADNHSELKRKPGRPEGGSDTRDVLLNSARNLFIERGYKKVTTRAIAEHAGTNIAMIHYYFGSKEQLYIAVLDETIKLIDDLIVEHMNNPHADSMRDIITRHYIVMSEFPEFINLMRYLQQNSMETGHDFYLDTVKNRLLPHFKTLLDNMVEKGYISQQTDTNKLCLIILSVFSQPFSVQPLFGGEIGMENSLQYYTGLGEFVADFVEKAIAPDEA</sequence>
<gene>
    <name evidence="5" type="ORF">D1Z90_10570</name>
</gene>
<dbReference type="InterPro" id="IPR001647">
    <property type="entry name" value="HTH_TetR"/>
</dbReference>
<dbReference type="AlphaFoldDB" id="A0A418YEI5"/>
<dbReference type="PANTHER" id="PTHR30328">
    <property type="entry name" value="TRANSCRIPTIONAL REPRESSOR"/>
    <property type="match status" value="1"/>
</dbReference>
<dbReference type="Gene3D" id="1.10.357.10">
    <property type="entry name" value="Tetracycline Repressor, domain 2"/>
    <property type="match status" value="1"/>
</dbReference>
<dbReference type="InterPro" id="IPR009057">
    <property type="entry name" value="Homeodomain-like_sf"/>
</dbReference>
<evidence type="ECO:0000256" key="2">
    <source>
        <dbReference type="PROSITE-ProRule" id="PRU00335"/>
    </source>
</evidence>
<dbReference type="PANTHER" id="PTHR30328:SF54">
    <property type="entry name" value="HTH-TYPE TRANSCRIPTIONAL REPRESSOR SCO4008"/>
    <property type="match status" value="1"/>
</dbReference>
<keyword evidence="6" id="KW-1185">Reference proteome</keyword>